<keyword evidence="4" id="KW-0812">Transmembrane</keyword>
<dbReference type="GO" id="GO:0046872">
    <property type="term" value="F:metal ion binding"/>
    <property type="evidence" value="ECO:0007669"/>
    <property type="project" value="UniProtKB-KW"/>
</dbReference>
<keyword evidence="2" id="KW-0479">Metal-binding</keyword>
<keyword evidence="5" id="KW-1185">Reference proteome</keyword>
<dbReference type="Proteomes" id="UP001431209">
    <property type="component" value="Unassembled WGS sequence"/>
</dbReference>
<comment type="caution">
    <text evidence="4">The sequence shown here is derived from an EMBL/GenBank/DDBJ whole genome shotgun (WGS) entry which is preliminary data.</text>
</comment>
<evidence type="ECO:0000313" key="5">
    <source>
        <dbReference type="Proteomes" id="UP001431209"/>
    </source>
</evidence>
<evidence type="ECO:0000259" key="3">
    <source>
        <dbReference type="Pfam" id="PF13359"/>
    </source>
</evidence>
<evidence type="ECO:0000256" key="2">
    <source>
        <dbReference type="ARBA" id="ARBA00022723"/>
    </source>
</evidence>
<comment type="cofactor">
    <cofactor evidence="1">
        <name>a divalent metal cation</name>
        <dbReference type="ChEBI" id="CHEBI:60240"/>
    </cofactor>
</comment>
<name>A0AAW2ZQ72_9EUKA</name>
<evidence type="ECO:0000313" key="4">
    <source>
        <dbReference type="EMBL" id="KAL0490866.1"/>
    </source>
</evidence>
<keyword evidence="4" id="KW-0472">Membrane</keyword>
<dbReference type="Pfam" id="PF13359">
    <property type="entry name" value="DDE_Tnp_4"/>
    <property type="match status" value="1"/>
</dbReference>
<organism evidence="4 5">
    <name type="scientific">Acrasis kona</name>
    <dbReference type="NCBI Taxonomy" id="1008807"/>
    <lineage>
        <taxon>Eukaryota</taxon>
        <taxon>Discoba</taxon>
        <taxon>Heterolobosea</taxon>
        <taxon>Tetramitia</taxon>
        <taxon>Eutetramitia</taxon>
        <taxon>Acrasidae</taxon>
        <taxon>Acrasis</taxon>
    </lineage>
</organism>
<protein>
    <submittedName>
        <fullName evidence="4">3 TM domain-containing transmembrane protein</fullName>
    </submittedName>
</protein>
<gene>
    <name evidence="4" type="ORF">AKO1_002598</name>
</gene>
<accession>A0AAW2ZQ72</accession>
<evidence type="ECO:0000256" key="1">
    <source>
        <dbReference type="ARBA" id="ARBA00001968"/>
    </source>
</evidence>
<sequence>MEQTKVKCMSFDDMLLLTLMWIVKYDSYASFGLMFGVSEYIVSKVINVMTAVLAIYFTKYIPNKQVSGTCSSISTLIKFVLDGTIHQRRRPQKNQHFWYSTHYQMHGMVTQLLVDFDGFIIAFETGFPGSMHDCMQARNCYVIQDVVGDNYALTDSAYSGLDFVVAGYKTTSIGDNERRKRFDEVSRREQKIVEHVNGWFKKCRSVSKRHAFQHSLPLHISCVAIACGLYNFRKLHGAFVLE</sequence>
<dbReference type="InterPro" id="IPR027806">
    <property type="entry name" value="HARBI1_dom"/>
</dbReference>
<reference evidence="4 5" key="1">
    <citation type="submission" date="2024-03" db="EMBL/GenBank/DDBJ databases">
        <title>The Acrasis kona genome and developmental transcriptomes reveal deep origins of eukaryotic multicellular pathways.</title>
        <authorList>
            <person name="Sheikh S."/>
            <person name="Fu C.-J."/>
            <person name="Brown M.W."/>
            <person name="Baldauf S.L."/>
        </authorList>
    </citation>
    <scope>NUCLEOTIDE SEQUENCE [LARGE SCALE GENOMIC DNA]</scope>
    <source>
        <strain evidence="4 5">ATCC MYA-3509</strain>
    </source>
</reference>
<dbReference type="EMBL" id="JAOPGA020001727">
    <property type="protein sequence ID" value="KAL0490866.1"/>
    <property type="molecule type" value="Genomic_DNA"/>
</dbReference>
<dbReference type="AlphaFoldDB" id="A0AAW2ZQ72"/>
<proteinExistence type="predicted"/>
<feature type="domain" description="DDE Tnp4" evidence="3">
    <location>
        <begin position="81"/>
        <end position="231"/>
    </location>
</feature>